<organism evidence="2 3">
    <name type="scientific">Pseudoxanthomonas winnipegensis</name>
    <dbReference type="NCBI Taxonomy" id="2480810"/>
    <lineage>
        <taxon>Bacteria</taxon>
        <taxon>Pseudomonadati</taxon>
        <taxon>Pseudomonadota</taxon>
        <taxon>Gammaproteobacteria</taxon>
        <taxon>Lysobacterales</taxon>
        <taxon>Lysobacteraceae</taxon>
        <taxon>Pseudoxanthomonas</taxon>
    </lineage>
</organism>
<evidence type="ECO:0000256" key="1">
    <source>
        <dbReference type="SAM" id="SignalP"/>
    </source>
</evidence>
<dbReference type="Proteomes" id="UP000292627">
    <property type="component" value="Unassembled WGS sequence"/>
</dbReference>
<evidence type="ECO:0000313" key="3">
    <source>
        <dbReference type="Proteomes" id="UP000292627"/>
    </source>
</evidence>
<accession>A0A4Q8LH87</accession>
<protein>
    <submittedName>
        <fullName evidence="2">DUF481 domain-containing protein</fullName>
    </submittedName>
</protein>
<dbReference type="InterPro" id="IPR007433">
    <property type="entry name" value="DUF481"/>
</dbReference>
<dbReference type="Pfam" id="PF04338">
    <property type="entry name" value="DUF481"/>
    <property type="match status" value="1"/>
</dbReference>
<reference evidence="2 3" key="1">
    <citation type="submission" date="2019-02" db="EMBL/GenBank/DDBJ databases">
        <title>WGS of Pseudoxanthomonas species novum from clinical isolates.</title>
        <authorList>
            <person name="Bernier A.-M."/>
            <person name="Bernard K."/>
            <person name="Vachon A."/>
        </authorList>
    </citation>
    <scope>NUCLEOTIDE SEQUENCE [LARGE SCALE GENOMIC DNA]</scope>
    <source>
        <strain evidence="2 3">NML171200</strain>
    </source>
</reference>
<feature type="chain" id="PRO_5020535794" evidence="1">
    <location>
        <begin position="22"/>
        <end position="250"/>
    </location>
</feature>
<dbReference type="AlphaFoldDB" id="A0A4Q8LH87"/>
<gene>
    <name evidence="2" type="ORF">EA660_03070</name>
</gene>
<keyword evidence="1" id="KW-0732">Signal</keyword>
<dbReference type="RefSeq" id="WP_130550107.1">
    <property type="nucleotide sequence ID" value="NZ_SHMC01000001.1"/>
</dbReference>
<sequence length="250" mass="27789">MPRRLSCALLLALAAPLPALAGNLVDTPSLAKIDNNTGWTGNGELGLAISKGNTDNETFVGKANLAYSDDTWKHAFGVAGQYAKDDGEETARRYELFGTSGRRLSERSYIWGSVRNERDHYTSYEYQWTTAIGYGYEAIKNDTQHLTFEIGPGYRWSKDQGVQVHHNETIGRGMIDYGYKLTSNTSLVDTLLVESGSDNTFIKNLFGLQVAMSERLALKAGLETRHNTEVDPDTKKTDNLTTVNIVYNFK</sequence>
<evidence type="ECO:0000313" key="2">
    <source>
        <dbReference type="EMBL" id="TAA28579.1"/>
    </source>
</evidence>
<comment type="caution">
    <text evidence="2">The sequence shown here is derived from an EMBL/GenBank/DDBJ whole genome shotgun (WGS) entry which is preliminary data.</text>
</comment>
<proteinExistence type="predicted"/>
<name>A0A4Q8LH87_9GAMM</name>
<dbReference type="EMBL" id="SHMC01000001">
    <property type="protein sequence ID" value="TAA28579.1"/>
    <property type="molecule type" value="Genomic_DNA"/>
</dbReference>
<dbReference type="OrthoDB" id="5292716at2"/>
<feature type="signal peptide" evidence="1">
    <location>
        <begin position="1"/>
        <end position="21"/>
    </location>
</feature>